<reference evidence="3" key="1">
    <citation type="submission" date="2022-07" db="EMBL/GenBank/DDBJ databases">
        <title>Fungi with potential for degradation of polypropylene.</title>
        <authorList>
            <person name="Gostincar C."/>
        </authorList>
    </citation>
    <scope>NUCLEOTIDE SEQUENCE</scope>
    <source>
        <strain evidence="3">EXF-13308</strain>
    </source>
</reference>
<dbReference type="AlphaFoldDB" id="A0AA38RQH0"/>
<evidence type="ECO:0000256" key="1">
    <source>
        <dbReference type="SAM" id="MobiDB-lite"/>
    </source>
</evidence>
<evidence type="ECO:0000313" key="4">
    <source>
        <dbReference type="Proteomes" id="UP001174694"/>
    </source>
</evidence>
<dbReference type="GO" id="GO:0003676">
    <property type="term" value="F:nucleic acid binding"/>
    <property type="evidence" value="ECO:0007669"/>
    <property type="project" value="InterPro"/>
</dbReference>
<evidence type="ECO:0000259" key="2">
    <source>
        <dbReference type="Pfam" id="PF01918"/>
    </source>
</evidence>
<evidence type="ECO:0000313" key="3">
    <source>
        <dbReference type="EMBL" id="KAJ9156288.1"/>
    </source>
</evidence>
<dbReference type="Proteomes" id="UP001174694">
    <property type="component" value="Unassembled WGS sequence"/>
</dbReference>
<feature type="domain" description="DNA/RNA-binding protein Alba-like" evidence="2">
    <location>
        <begin position="64"/>
        <end position="133"/>
    </location>
</feature>
<gene>
    <name evidence="3" type="ORF">NKR23_g887</name>
</gene>
<protein>
    <recommendedName>
        <fullName evidence="2">DNA/RNA-binding protein Alba-like domain-containing protein</fullName>
    </recommendedName>
</protein>
<name>A0AA38RQH0_9PEZI</name>
<feature type="compositionally biased region" description="Polar residues" evidence="1">
    <location>
        <begin position="8"/>
        <end position="24"/>
    </location>
</feature>
<organism evidence="3 4">
    <name type="scientific">Pleurostoma richardsiae</name>
    <dbReference type="NCBI Taxonomy" id="41990"/>
    <lineage>
        <taxon>Eukaryota</taxon>
        <taxon>Fungi</taxon>
        <taxon>Dikarya</taxon>
        <taxon>Ascomycota</taxon>
        <taxon>Pezizomycotina</taxon>
        <taxon>Sordariomycetes</taxon>
        <taxon>Sordariomycetidae</taxon>
        <taxon>Calosphaeriales</taxon>
        <taxon>Pleurostomataceae</taxon>
        <taxon>Pleurostoma</taxon>
    </lineage>
</organism>
<sequence length="233" mass="26254">MKRKFPPDTSSDVIPTSGTAATQPKKQRVGAAPSHMPTTLPMQPHEDVLAELRGKYDVLPLSVISSSSMRKRVERALTHLGRFSPVDMSVLPGVVLLHARAGDARKMISVIELVRRRIHESEQKWFQYNRLYEVTTEAKPQQQHHERSVIEDTVLEQSGRDGNDSGEDEFETMDHPTVFERAVQPQSGPPSKPYMSIFLSRVPIPELQAKDYITAQSNADQIETMIKKKMGLL</sequence>
<dbReference type="InterPro" id="IPR002775">
    <property type="entry name" value="DNA/RNA-bd_Alba-like"/>
</dbReference>
<comment type="caution">
    <text evidence="3">The sequence shown here is derived from an EMBL/GenBank/DDBJ whole genome shotgun (WGS) entry which is preliminary data.</text>
</comment>
<accession>A0AA38RQH0</accession>
<proteinExistence type="predicted"/>
<keyword evidence="4" id="KW-1185">Reference proteome</keyword>
<feature type="region of interest" description="Disordered" evidence="1">
    <location>
        <begin position="1"/>
        <end position="41"/>
    </location>
</feature>
<dbReference type="EMBL" id="JANBVO010000002">
    <property type="protein sequence ID" value="KAJ9156288.1"/>
    <property type="molecule type" value="Genomic_DNA"/>
</dbReference>
<dbReference type="Pfam" id="PF01918">
    <property type="entry name" value="Alba"/>
    <property type="match status" value="1"/>
</dbReference>